<sequence length="462" mass="50803">MERVHSMFSNAFHSPAGQLVDKATASALNEEEWNINMEACDTINSYSEGPKDGVRAIKKRLSSSKNFNQISITLSLLETCVKNCGGQFHILVTSKEFCNDTLLKLIQPKNNPPLVLQQRVLGLIKQYAETFGSNPMMSGVKAVYDELVEKGYDFPKTTSLKGMLKYGPKPQSTSRGDRPPGEPHRSSHPSEPPQRSAASNPGSPVKMSNEQQAKLRKDMAIVNGNIKVFSEMLTELSPQNCDPAEYELLQELSRTCRAMQQRIVELIGQVTNEDLTVDLLRLNDDLNNVFLRHERFERYKSTKEASSEPHKPPASASPSYPVPSTAHNFPTPNPVEPPPSYSDTEQPTPVVSDLIDFGDDTPTSNTIPQKELSSEVAGISLNGESPAKSQPSSQLTLSEQLAAFDDTPKEVLDLGASENEIEQWLSSDGSALGNPPESENVTDEFSAFLNQRATVANQLPDK</sequence>
<protein>
    <recommendedName>
        <fullName evidence="9">TOM1-like protein 2</fullName>
    </recommendedName>
</protein>
<keyword evidence="8" id="KW-1185">Reference proteome</keyword>
<dbReference type="InterPro" id="IPR004152">
    <property type="entry name" value="GAT_dom"/>
</dbReference>
<feature type="compositionally biased region" description="Low complexity" evidence="4">
    <location>
        <begin position="313"/>
        <end position="326"/>
    </location>
</feature>
<dbReference type="PROSITE" id="PS50909">
    <property type="entry name" value="GAT"/>
    <property type="match status" value="1"/>
</dbReference>
<feature type="compositionally biased region" description="Basic and acidic residues" evidence="4">
    <location>
        <begin position="299"/>
        <end position="311"/>
    </location>
</feature>
<evidence type="ECO:0000256" key="3">
    <source>
        <dbReference type="ARBA" id="ARBA00022927"/>
    </source>
</evidence>
<name>A0ABP0G5I8_CLALP</name>
<evidence type="ECO:0000259" key="5">
    <source>
        <dbReference type="PROSITE" id="PS50179"/>
    </source>
</evidence>
<dbReference type="Gene3D" id="1.25.40.90">
    <property type="match status" value="1"/>
</dbReference>
<evidence type="ECO:0000313" key="8">
    <source>
        <dbReference type="Proteomes" id="UP001642483"/>
    </source>
</evidence>
<feature type="region of interest" description="Disordered" evidence="4">
    <location>
        <begin position="159"/>
        <end position="213"/>
    </location>
</feature>
<evidence type="ECO:0008006" key="9">
    <source>
        <dbReference type="Google" id="ProtNLM"/>
    </source>
</evidence>
<dbReference type="Gene3D" id="1.20.58.160">
    <property type="match status" value="1"/>
</dbReference>
<feature type="compositionally biased region" description="Polar residues" evidence="4">
    <location>
        <begin position="196"/>
        <end position="212"/>
    </location>
</feature>
<dbReference type="SMART" id="SM00288">
    <property type="entry name" value="VHS"/>
    <property type="match status" value="1"/>
</dbReference>
<evidence type="ECO:0000256" key="4">
    <source>
        <dbReference type="SAM" id="MobiDB-lite"/>
    </source>
</evidence>
<dbReference type="PIRSF" id="PIRSF036948">
    <property type="entry name" value="TOM1"/>
    <property type="match status" value="1"/>
</dbReference>
<dbReference type="Pfam" id="PF03127">
    <property type="entry name" value="GAT"/>
    <property type="match status" value="1"/>
</dbReference>
<organism evidence="7 8">
    <name type="scientific">Clavelina lepadiformis</name>
    <name type="common">Light-bulb sea squirt</name>
    <name type="synonym">Ascidia lepadiformis</name>
    <dbReference type="NCBI Taxonomy" id="159417"/>
    <lineage>
        <taxon>Eukaryota</taxon>
        <taxon>Metazoa</taxon>
        <taxon>Chordata</taxon>
        <taxon>Tunicata</taxon>
        <taxon>Ascidiacea</taxon>
        <taxon>Aplousobranchia</taxon>
        <taxon>Clavelinidae</taxon>
        <taxon>Clavelina</taxon>
    </lineage>
</organism>
<proteinExistence type="inferred from homology"/>
<reference evidence="7 8" key="1">
    <citation type="submission" date="2024-02" db="EMBL/GenBank/DDBJ databases">
        <authorList>
            <person name="Daric V."/>
            <person name="Darras S."/>
        </authorList>
    </citation>
    <scope>NUCLEOTIDE SEQUENCE [LARGE SCALE GENOMIC DNA]</scope>
</reference>
<dbReference type="PROSITE" id="PS50179">
    <property type="entry name" value="VHS"/>
    <property type="match status" value="1"/>
</dbReference>
<dbReference type="PANTHER" id="PTHR13856">
    <property type="entry name" value="VHS DOMAIN CONTAINING PROTEIN FAMILY"/>
    <property type="match status" value="1"/>
</dbReference>
<gene>
    <name evidence="7" type="ORF">CVLEPA_LOCUS18372</name>
</gene>
<accession>A0ABP0G5I8</accession>
<dbReference type="InterPro" id="IPR008942">
    <property type="entry name" value="ENTH_VHS"/>
</dbReference>
<dbReference type="InterPro" id="IPR002014">
    <property type="entry name" value="VHS_dom"/>
</dbReference>
<feature type="region of interest" description="Disordered" evidence="4">
    <location>
        <begin position="299"/>
        <end position="372"/>
    </location>
</feature>
<dbReference type="SUPFAM" id="SSF89009">
    <property type="entry name" value="GAT-like domain"/>
    <property type="match status" value="1"/>
</dbReference>
<feature type="domain" description="GAT" evidence="6">
    <location>
        <begin position="210"/>
        <end position="298"/>
    </location>
</feature>
<dbReference type="SUPFAM" id="SSF48464">
    <property type="entry name" value="ENTH/VHS domain"/>
    <property type="match status" value="1"/>
</dbReference>
<comment type="caution">
    <text evidence="7">The sequence shown here is derived from an EMBL/GenBank/DDBJ whole genome shotgun (WGS) entry which is preliminary data.</text>
</comment>
<dbReference type="Proteomes" id="UP001642483">
    <property type="component" value="Unassembled WGS sequence"/>
</dbReference>
<dbReference type="CDD" id="cd14233">
    <property type="entry name" value="GAT_TOM1_like"/>
    <property type="match status" value="1"/>
</dbReference>
<evidence type="ECO:0000256" key="1">
    <source>
        <dbReference type="ARBA" id="ARBA00007708"/>
    </source>
</evidence>
<feature type="domain" description="VHS" evidence="5">
    <location>
        <begin position="23"/>
        <end position="155"/>
    </location>
</feature>
<evidence type="ECO:0000259" key="6">
    <source>
        <dbReference type="PROSITE" id="PS50909"/>
    </source>
</evidence>
<keyword evidence="2" id="KW-0813">Transport</keyword>
<keyword evidence="3" id="KW-0653">Protein transport</keyword>
<dbReference type="Pfam" id="PF00790">
    <property type="entry name" value="VHS"/>
    <property type="match status" value="1"/>
</dbReference>
<dbReference type="InterPro" id="IPR014645">
    <property type="entry name" value="TOM1"/>
</dbReference>
<feature type="compositionally biased region" description="Pro residues" evidence="4">
    <location>
        <begin position="331"/>
        <end position="340"/>
    </location>
</feature>
<comment type="similarity">
    <text evidence="1">Belongs to the TOM1 family.</text>
</comment>
<dbReference type="EMBL" id="CAWYQH010000102">
    <property type="protein sequence ID" value="CAK8686442.1"/>
    <property type="molecule type" value="Genomic_DNA"/>
</dbReference>
<dbReference type="PANTHER" id="PTHR13856:SF137">
    <property type="entry name" value="GH05942P"/>
    <property type="match status" value="1"/>
</dbReference>
<feature type="compositionally biased region" description="Basic and acidic residues" evidence="4">
    <location>
        <begin position="175"/>
        <end position="185"/>
    </location>
</feature>
<dbReference type="InterPro" id="IPR038425">
    <property type="entry name" value="GAT_sf"/>
</dbReference>
<evidence type="ECO:0000313" key="7">
    <source>
        <dbReference type="EMBL" id="CAK8686442.1"/>
    </source>
</evidence>
<evidence type="ECO:0000256" key="2">
    <source>
        <dbReference type="ARBA" id="ARBA00022448"/>
    </source>
</evidence>